<name>A0A4Z2HAW7_9TELE</name>
<evidence type="ECO:0000313" key="1">
    <source>
        <dbReference type="EMBL" id="TNN62959.1"/>
    </source>
</evidence>
<accession>A0A4Z2HAW7</accession>
<keyword evidence="2" id="KW-1185">Reference proteome</keyword>
<dbReference type="Proteomes" id="UP000314294">
    <property type="component" value="Unassembled WGS sequence"/>
</dbReference>
<dbReference type="EMBL" id="SRLO01000283">
    <property type="protein sequence ID" value="TNN62959.1"/>
    <property type="molecule type" value="Genomic_DNA"/>
</dbReference>
<comment type="caution">
    <text evidence="1">The sequence shown here is derived from an EMBL/GenBank/DDBJ whole genome shotgun (WGS) entry which is preliminary data.</text>
</comment>
<protein>
    <submittedName>
        <fullName evidence="1">Uncharacterized protein</fullName>
    </submittedName>
</protein>
<dbReference type="AlphaFoldDB" id="A0A4Z2HAW7"/>
<evidence type="ECO:0000313" key="2">
    <source>
        <dbReference type="Proteomes" id="UP000314294"/>
    </source>
</evidence>
<reference evidence="1 2" key="1">
    <citation type="submission" date="2019-03" db="EMBL/GenBank/DDBJ databases">
        <title>First draft genome of Liparis tanakae, snailfish: a comprehensive survey of snailfish specific genes.</title>
        <authorList>
            <person name="Kim W."/>
            <person name="Song I."/>
            <person name="Jeong J.-H."/>
            <person name="Kim D."/>
            <person name="Kim S."/>
            <person name="Ryu S."/>
            <person name="Song J.Y."/>
            <person name="Lee S.K."/>
        </authorList>
    </citation>
    <scope>NUCLEOTIDE SEQUENCE [LARGE SCALE GENOMIC DNA]</scope>
    <source>
        <tissue evidence="1">Muscle</tissue>
    </source>
</reference>
<sequence length="107" mass="11924">MVHIQKAFILAACHQSRCDSVDLGSGLTVTAMTLEFTTVWFLNQTKMDLLVGSSPERLCQVQSDCPGHVTLHGQHRPVRECRLELSTTDRSMAGPVTLLFQLFPPNR</sequence>
<proteinExistence type="predicted"/>
<organism evidence="1 2">
    <name type="scientific">Liparis tanakae</name>
    <name type="common">Tanaka's snailfish</name>
    <dbReference type="NCBI Taxonomy" id="230148"/>
    <lineage>
        <taxon>Eukaryota</taxon>
        <taxon>Metazoa</taxon>
        <taxon>Chordata</taxon>
        <taxon>Craniata</taxon>
        <taxon>Vertebrata</taxon>
        <taxon>Euteleostomi</taxon>
        <taxon>Actinopterygii</taxon>
        <taxon>Neopterygii</taxon>
        <taxon>Teleostei</taxon>
        <taxon>Neoteleostei</taxon>
        <taxon>Acanthomorphata</taxon>
        <taxon>Eupercaria</taxon>
        <taxon>Perciformes</taxon>
        <taxon>Cottioidei</taxon>
        <taxon>Cottales</taxon>
        <taxon>Liparidae</taxon>
        <taxon>Liparis</taxon>
    </lineage>
</organism>
<gene>
    <name evidence="1" type="ORF">EYF80_026839</name>
</gene>